<dbReference type="Proteomes" id="UP000554235">
    <property type="component" value="Unassembled WGS sequence"/>
</dbReference>
<protein>
    <submittedName>
        <fullName evidence="2">Amidase</fullName>
    </submittedName>
</protein>
<dbReference type="Pfam" id="PF01425">
    <property type="entry name" value="Amidase"/>
    <property type="match status" value="1"/>
</dbReference>
<dbReference type="OrthoDB" id="421993at2759"/>
<gene>
    <name evidence="2" type="ORF">FALBO_6546</name>
</gene>
<sequence length="597" mass="65315">MAPPSSFADYPQPIEGPDVKYVPKIENNPVFRGLPLVIGANIISKVGFLQQHFWDNAGFGTIREIPELADVPFRFHPSVTPLGPTEPTIEFGPDLLKAKYADSKARYYTANDYHEMYKSGQVTPLQVAEALLPLITKPSGKYSDGWIDFRDKDNLVLEAARESTERYAAGQPLSVLDGVPVGIKDDTSVKGYRNHNGMKYNPTSPFFNEKTESSWPVKKLQEAGAVVLGKNCMHELGSAMIDTSGCNVTQGTPTNWHNKSYYPGGSSSGGASTLSVGIVPIVVGTDAGGSARIPAAFNSVFGLKTTHHRTVFMNNTMAVTSPLAATAADLTIAYRVMSQPNPDCHIQGRFALSVPPAEGSNKVIGIYRDWWNQADQRVKDVCERAVDYFANKCGYDIIDISIPYIPEAHVTHSVVCITEMAEDARRRTPNPADWLSLVGSPNKVIMSIGAKTPAGDLLKYNSLRELIMRHLAFLFQKHPGLLILTPTTPMVGWPIVPGDEKYGMSDTNKTMRNMLYIFLANMTGTPALSAPVGYIDPEQGEGQLPVGLLATGEWGSEEQLLAWAAEAEDYLHHATETSRRRPSEWLDVMGLVKKADA</sequence>
<dbReference type="AlphaFoldDB" id="A0A8H4LCT7"/>
<dbReference type="Gene3D" id="3.90.1300.10">
    <property type="entry name" value="Amidase signature (AS) domain"/>
    <property type="match status" value="1"/>
</dbReference>
<name>A0A8H4LCT7_9HYPO</name>
<evidence type="ECO:0000313" key="2">
    <source>
        <dbReference type="EMBL" id="KAF4466586.1"/>
    </source>
</evidence>
<proteinExistence type="predicted"/>
<dbReference type="GO" id="GO:0003824">
    <property type="term" value="F:catalytic activity"/>
    <property type="evidence" value="ECO:0007669"/>
    <property type="project" value="InterPro"/>
</dbReference>
<organism evidence="2 3">
    <name type="scientific">Fusarium albosuccineum</name>
    <dbReference type="NCBI Taxonomy" id="1237068"/>
    <lineage>
        <taxon>Eukaryota</taxon>
        <taxon>Fungi</taxon>
        <taxon>Dikarya</taxon>
        <taxon>Ascomycota</taxon>
        <taxon>Pezizomycotina</taxon>
        <taxon>Sordariomycetes</taxon>
        <taxon>Hypocreomycetidae</taxon>
        <taxon>Hypocreales</taxon>
        <taxon>Nectriaceae</taxon>
        <taxon>Fusarium</taxon>
        <taxon>Fusarium decemcellulare species complex</taxon>
    </lineage>
</organism>
<dbReference type="InterPro" id="IPR023631">
    <property type="entry name" value="Amidase_dom"/>
</dbReference>
<evidence type="ECO:0000259" key="1">
    <source>
        <dbReference type="Pfam" id="PF01425"/>
    </source>
</evidence>
<accession>A0A8H4LCT7</accession>
<reference evidence="2 3" key="1">
    <citation type="submission" date="2020-01" db="EMBL/GenBank/DDBJ databases">
        <title>Identification and distribution of gene clusters putatively required for synthesis of sphingolipid metabolism inhibitors in phylogenetically diverse species of the filamentous fungus Fusarium.</title>
        <authorList>
            <person name="Kim H.-S."/>
            <person name="Busman M."/>
            <person name="Brown D.W."/>
            <person name="Divon H."/>
            <person name="Uhlig S."/>
            <person name="Proctor R.H."/>
        </authorList>
    </citation>
    <scope>NUCLEOTIDE SEQUENCE [LARGE SCALE GENOMIC DNA]</scope>
    <source>
        <strain evidence="2 3">NRRL 20459</strain>
    </source>
</reference>
<dbReference type="SUPFAM" id="SSF75304">
    <property type="entry name" value="Amidase signature (AS) enzymes"/>
    <property type="match status" value="1"/>
</dbReference>
<dbReference type="EMBL" id="JAADYS010000853">
    <property type="protein sequence ID" value="KAF4466586.1"/>
    <property type="molecule type" value="Genomic_DNA"/>
</dbReference>
<dbReference type="PANTHER" id="PTHR11895:SF67">
    <property type="entry name" value="AMIDASE DOMAIN-CONTAINING PROTEIN"/>
    <property type="match status" value="1"/>
</dbReference>
<comment type="caution">
    <text evidence="2">The sequence shown here is derived from an EMBL/GenBank/DDBJ whole genome shotgun (WGS) entry which is preliminary data.</text>
</comment>
<keyword evidence="3" id="KW-1185">Reference proteome</keyword>
<dbReference type="InterPro" id="IPR036928">
    <property type="entry name" value="AS_sf"/>
</dbReference>
<dbReference type="PANTHER" id="PTHR11895">
    <property type="entry name" value="TRANSAMIDASE"/>
    <property type="match status" value="1"/>
</dbReference>
<feature type="domain" description="Amidase" evidence="1">
    <location>
        <begin position="156"/>
        <end position="561"/>
    </location>
</feature>
<dbReference type="InterPro" id="IPR000120">
    <property type="entry name" value="Amidase"/>
</dbReference>
<evidence type="ECO:0000313" key="3">
    <source>
        <dbReference type="Proteomes" id="UP000554235"/>
    </source>
</evidence>